<dbReference type="InterPro" id="IPR012223">
    <property type="entry name" value="TEII"/>
</dbReference>
<keyword evidence="4" id="KW-1185">Reference proteome</keyword>
<dbReference type="Gene3D" id="3.40.50.1820">
    <property type="entry name" value="alpha/beta hydrolase"/>
    <property type="match status" value="1"/>
</dbReference>
<dbReference type="GO" id="GO:0008610">
    <property type="term" value="P:lipid biosynthetic process"/>
    <property type="evidence" value="ECO:0007669"/>
    <property type="project" value="TreeGrafter"/>
</dbReference>
<dbReference type="AlphaFoldDB" id="A0A1S2QK14"/>
<dbReference type="OrthoDB" id="8480037at2"/>
<dbReference type="Pfam" id="PF00975">
    <property type="entry name" value="Thioesterase"/>
    <property type="match status" value="1"/>
</dbReference>
<evidence type="ECO:0000259" key="2">
    <source>
        <dbReference type="Pfam" id="PF00975"/>
    </source>
</evidence>
<name>A0A1S2QK14_9ACTN</name>
<gene>
    <name evidence="3" type="ORF">BIV23_09915</name>
</gene>
<dbReference type="SUPFAM" id="SSF53474">
    <property type="entry name" value="alpha/beta-Hydrolases"/>
    <property type="match status" value="1"/>
</dbReference>
<comment type="caution">
    <text evidence="3">The sequence shown here is derived from an EMBL/GenBank/DDBJ whole genome shotgun (WGS) entry which is preliminary data.</text>
</comment>
<protein>
    <submittedName>
        <fullName evidence="3">Thioesterase</fullName>
    </submittedName>
</protein>
<evidence type="ECO:0000313" key="4">
    <source>
        <dbReference type="Proteomes" id="UP000179642"/>
    </source>
</evidence>
<accession>A0A1S2QK14</accession>
<feature type="domain" description="Thioesterase" evidence="2">
    <location>
        <begin position="9"/>
        <end position="230"/>
    </location>
</feature>
<evidence type="ECO:0000256" key="1">
    <source>
        <dbReference type="ARBA" id="ARBA00007169"/>
    </source>
</evidence>
<dbReference type="PANTHER" id="PTHR11487">
    <property type="entry name" value="THIOESTERASE"/>
    <property type="match status" value="1"/>
</dbReference>
<evidence type="ECO:0000313" key="3">
    <source>
        <dbReference type="EMBL" id="OIK06003.1"/>
    </source>
</evidence>
<organism evidence="3 4">
    <name type="scientific">Streptomyces monashensis</name>
    <dbReference type="NCBI Taxonomy" id="1678012"/>
    <lineage>
        <taxon>Bacteria</taxon>
        <taxon>Bacillati</taxon>
        <taxon>Actinomycetota</taxon>
        <taxon>Actinomycetes</taxon>
        <taxon>Kitasatosporales</taxon>
        <taxon>Streptomycetaceae</taxon>
        <taxon>Streptomyces</taxon>
    </lineage>
</organism>
<reference evidence="3 4" key="1">
    <citation type="submission" date="2016-10" db="EMBL/GenBank/DDBJ databases">
        <title>Genome sequence of Streptomyces sp. MUSC 1.</title>
        <authorList>
            <person name="Lee L.-H."/>
            <person name="Ser H.-L."/>
            <person name="Law J.W.-F."/>
        </authorList>
    </citation>
    <scope>NUCLEOTIDE SEQUENCE [LARGE SCALE GENOMIC DNA]</scope>
    <source>
        <strain evidence="3 4">MUSC 1</strain>
    </source>
</reference>
<dbReference type="InterPro" id="IPR029058">
    <property type="entry name" value="AB_hydrolase_fold"/>
</dbReference>
<dbReference type="PANTHER" id="PTHR11487:SF0">
    <property type="entry name" value="S-ACYL FATTY ACID SYNTHASE THIOESTERASE, MEDIUM CHAIN"/>
    <property type="match status" value="1"/>
</dbReference>
<dbReference type="RefSeq" id="WP_071380425.1">
    <property type="nucleotide sequence ID" value="NZ_MLYO01000017.1"/>
</dbReference>
<dbReference type="EMBL" id="MLYO01000017">
    <property type="protein sequence ID" value="OIK06003.1"/>
    <property type="molecule type" value="Genomic_DNA"/>
</dbReference>
<dbReference type="InterPro" id="IPR001031">
    <property type="entry name" value="Thioesterase"/>
</dbReference>
<comment type="similarity">
    <text evidence="1">Belongs to the thioesterase family.</text>
</comment>
<sequence length="251" mass="26593">MPEEQPIRIHCFAHAGAGVSSFRPWTAHLGPGAETVGHLLPGREHRRREPRITSREGLLAELMPRFAADGDVPYVFYGHSLGALVAYTVTRALHEAGLPGPALLALGASPPPDAPAGLSDAGRASDEDLLRLLDRMGAVPEGARPGGVWHRSVLPVLRDDLLLAHDLRAAARRPSPAGPLGVPVLAVAGQADPVAGPEALAGWREWTTGPFTLRTVRGDHFFLRGHDLPGLLGRASRVVARLAPRRVPAGV</sequence>
<dbReference type="Proteomes" id="UP000179642">
    <property type="component" value="Unassembled WGS sequence"/>
</dbReference>
<proteinExistence type="inferred from homology"/>